<gene>
    <name evidence="3" type="ORF">POTOM_021663</name>
</gene>
<evidence type="ECO:0000256" key="2">
    <source>
        <dbReference type="SAM" id="Phobius"/>
    </source>
</evidence>
<organism evidence="3 4">
    <name type="scientific">Populus tomentosa</name>
    <name type="common">Chinese white poplar</name>
    <dbReference type="NCBI Taxonomy" id="118781"/>
    <lineage>
        <taxon>Eukaryota</taxon>
        <taxon>Viridiplantae</taxon>
        <taxon>Streptophyta</taxon>
        <taxon>Embryophyta</taxon>
        <taxon>Tracheophyta</taxon>
        <taxon>Spermatophyta</taxon>
        <taxon>Magnoliopsida</taxon>
        <taxon>eudicotyledons</taxon>
        <taxon>Gunneridae</taxon>
        <taxon>Pentapetalae</taxon>
        <taxon>rosids</taxon>
        <taxon>fabids</taxon>
        <taxon>Malpighiales</taxon>
        <taxon>Salicaceae</taxon>
        <taxon>Saliceae</taxon>
        <taxon>Populus</taxon>
    </lineage>
</organism>
<comment type="caution">
    <text evidence="3">The sequence shown here is derived from an EMBL/GenBank/DDBJ whole genome shotgun (WGS) entry which is preliminary data.</text>
</comment>
<dbReference type="OrthoDB" id="2929958at2759"/>
<dbReference type="EMBL" id="JAAWWB010000010">
    <property type="protein sequence ID" value="KAG6774310.1"/>
    <property type="molecule type" value="Genomic_DNA"/>
</dbReference>
<accession>A0A8X8A4E1</accession>
<keyword evidence="2" id="KW-0472">Membrane</keyword>
<evidence type="ECO:0000313" key="3">
    <source>
        <dbReference type="EMBL" id="KAG6774310.1"/>
    </source>
</evidence>
<dbReference type="PANTHER" id="PTHR42861">
    <property type="entry name" value="CALCIUM-TRANSPORTING ATPASE"/>
    <property type="match status" value="1"/>
</dbReference>
<proteinExistence type="predicted"/>
<reference evidence="3" key="1">
    <citation type="journal article" date="2020" name="bioRxiv">
        <title>Hybrid origin of Populus tomentosa Carr. identified through genome sequencing and phylogenomic analysis.</title>
        <authorList>
            <person name="An X."/>
            <person name="Gao K."/>
            <person name="Chen Z."/>
            <person name="Li J."/>
            <person name="Yang X."/>
            <person name="Yang X."/>
            <person name="Zhou J."/>
            <person name="Guo T."/>
            <person name="Zhao T."/>
            <person name="Huang S."/>
            <person name="Miao D."/>
            <person name="Khan W.U."/>
            <person name="Rao P."/>
            <person name="Ye M."/>
            <person name="Lei B."/>
            <person name="Liao W."/>
            <person name="Wang J."/>
            <person name="Ji L."/>
            <person name="Li Y."/>
            <person name="Guo B."/>
            <person name="Mustafa N.S."/>
            <person name="Li S."/>
            <person name="Yun Q."/>
            <person name="Keller S.R."/>
            <person name="Mao J."/>
            <person name="Zhang R."/>
            <person name="Strauss S.H."/>
        </authorList>
    </citation>
    <scope>NUCLEOTIDE SEQUENCE</scope>
    <source>
        <strain evidence="3">GM15</strain>
        <tissue evidence="3">Leaf</tissue>
    </source>
</reference>
<keyword evidence="4" id="KW-1185">Reference proteome</keyword>
<keyword evidence="1" id="KW-0460">Magnesium</keyword>
<feature type="transmembrane region" description="Helical" evidence="2">
    <location>
        <begin position="22"/>
        <end position="44"/>
    </location>
</feature>
<protein>
    <submittedName>
        <fullName evidence="3">Uncharacterized protein</fullName>
    </submittedName>
</protein>
<sequence length="134" mass="15496">MTVSKETVKPSPLPDSWKHEEIFATGVILGTYLALMTVVFFWIVHSSDFFSGKFGVRSIRNNHYQHASAVYLQVSIVSQEQFMDCILLKARKSELFHDKSNYRELRELHTLQGHVESLVKLKGLDIETVQQHFE</sequence>
<name>A0A8X8A4E1_POPTO</name>
<keyword evidence="2" id="KW-0812">Transmembrane</keyword>
<keyword evidence="2" id="KW-1133">Transmembrane helix</keyword>
<dbReference type="Proteomes" id="UP000886885">
    <property type="component" value="Chromosome 5D"/>
</dbReference>
<evidence type="ECO:0000256" key="1">
    <source>
        <dbReference type="ARBA" id="ARBA00022842"/>
    </source>
</evidence>
<dbReference type="AlphaFoldDB" id="A0A8X8A4E1"/>
<evidence type="ECO:0000313" key="4">
    <source>
        <dbReference type="Proteomes" id="UP000886885"/>
    </source>
</evidence>